<dbReference type="SUPFAM" id="SSF53784">
    <property type="entry name" value="Phosphofructokinase"/>
    <property type="match status" value="1"/>
</dbReference>
<evidence type="ECO:0000259" key="6">
    <source>
        <dbReference type="Pfam" id="PF00365"/>
    </source>
</evidence>
<keyword evidence="3" id="KW-0479">Metal-binding</keyword>
<dbReference type="Proteomes" id="UP000251960">
    <property type="component" value="Chromosome 2"/>
</dbReference>
<dbReference type="EMBL" id="NCVQ01000003">
    <property type="protein sequence ID" value="PWZ41511.1"/>
    <property type="molecule type" value="Genomic_DNA"/>
</dbReference>
<sequence length="158" mass="17518">MFCEGSKTYPNPLQDHLAYSTVKQYFVNEDDTVPQKVYFGTDEVKACIVTCGRLCPGLNTVIRELVCGLSHMYNVSSIFGIQNGYKGFYSSNYLPLTPKSVNDIHKRGGTVLGTSRGGHDTKKIVDNIQDRGINQEIRKRGLKVSVGGVPKTIDKTLR</sequence>
<dbReference type="AlphaFoldDB" id="A0A3L6G3Y0"/>
<name>A0A3L6G3Y0_MAIZE</name>
<dbReference type="Pfam" id="PF00365">
    <property type="entry name" value="PFK"/>
    <property type="match status" value="1"/>
</dbReference>
<evidence type="ECO:0000256" key="2">
    <source>
        <dbReference type="ARBA" id="ARBA00022679"/>
    </source>
</evidence>
<dbReference type="PANTHER" id="PTHR45770">
    <property type="entry name" value="ATP-DEPENDENT 6-PHOSPHOFRUCTOKINASE 1"/>
    <property type="match status" value="1"/>
</dbReference>
<evidence type="ECO:0000256" key="3">
    <source>
        <dbReference type="ARBA" id="ARBA00022723"/>
    </source>
</evidence>
<keyword evidence="5" id="KW-0460">Magnesium</keyword>
<protein>
    <submittedName>
        <fullName evidence="7">ATP-dependent 6-phosphofructokinase 1</fullName>
    </submittedName>
</protein>
<dbReference type="UniPathway" id="UPA00109">
    <property type="reaction ID" value="UER00182"/>
</dbReference>
<dbReference type="InterPro" id="IPR000023">
    <property type="entry name" value="Phosphofructokinase_dom"/>
</dbReference>
<feature type="domain" description="Phosphofructokinase" evidence="6">
    <location>
        <begin position="46"/>
        <end position="135"/>
    </location>
</feature>
<dbReference type="GO" id="GO:0003872">
    <property type="term" value="F:6-phosphofructokinase activity"/>
    <property type="evidence" value="ECO:0007669"/>
    <property type="project" value="InterPro"/>
</dbReference>
<keyword evidence="4 7" id="KW-0418">Kinase</keyword>
<evidence type="ECO:0000313" key="7">
    <source>
        <dbReference type="EMBL" id="PWZ41511.1"/>
    </source>
</evidence>
<gene>
    <name evidence="7" type="primary">PFK1</name>
    <name evidence="7" type="ORF">Zm00014a_041371</name>
</gene>
<keyword evidence="1" id="KW-0021">Allosteric enzyme</keyword>
<reference evidence="7" key="1">
    <citation type="journal article" date="2018" name="Nat. Genet.">
        <title>Extensive intraspecific gene order and gene structural variations between Mo17 and other maize genomes.</title>
        <authorList>
            <person name="Sun S."/>
            <person name="Zhou Y."/>
            <person name="Chen J."/>
            <person name="Shi J."/>
            <person name="Zhao H."/>
            <person name="Zhao H."/>
            <person name="Song W."/>
            <person name="Zhang M."/>
            <person name="Cui Y."/>
            <person name="Dong X."/>
            <person name="Liu H."/>
            <person name="Ma X."/>
            <person name="Jiao Y."/>
            <person name="Wang B."/>
            <person name="Wei X."/>
            <person name="Stein J.C."/>
            <person name="Glaubitz J.C."/>
            <person name="Lu F."/>
            <person name="Yu G."/>
            <person name="Liang C."/>
            <person name="Fengler K."/>
            <person name="Li B."/>
            <person name="Rafalski A."/>
            <person name="Schnable P.S."/>
            <person name="Ware D.H."/>
            <person name="Buckler E.S."/>
            <person name="Lai J."/>
        </authorList>
    </citation>
    <scope>NUCLEOTIDE SEQUENCE [LARGE SCALE GENOMIC DNA]</scope>
    <source>
        <tissue evidence="7">Seedling</tissue>
    </source>
</reference>
<evidence type="ECO:0000256" key="4">
    <source>
        <dbReference type="ARBA" id="ARBA00022777"/>
    </source>
</evidence>
<dbReference type="GO" id="GO:0046872">
    <property type="term" value="F:metal ion binding"/>
    <property type="evidence" value="ECO:0007669"/>
    <property type="project" value="UniProtKB-KW"/>
</dbReference>
<dbReference type="Gene3D" id="3.40.50.450">
    <property type="match status" value="1"/>
</dbReference>
<comment type="caution">
    <text evidence="7">The sequence shown here is derived from an EMBL/GenBank/DDBJ whole genome shotgun (WGS) entry which is preliminary data.</text>
</comment>
<organism evidence="7">
    <name type="scientific">Zea mays</name>
    <name type="common">Maize</name>
    <dbReference type="NCBI Taxonomy" id="4577"/>
    <lineage>
        <taxon>Eukaryota</taxon>
        <taxon>Viridiplantae</taxon>
        <taxon>Streptophyta</taxon>
        <taxon>Embryophyta</taxon>
        <taxon>Tracheophyta</taxon>
        <taxon>Spermatophyta</taxon>
        <taxon>Magnoliopsida</taxon>
        <taxon>Liliopsida</taxon>
        <taxon>Poales</taxon>
        <taxon>Poaceae</taxon>
        <taxon>PACMAD clade</taxon>
        <taxon>Panicoideae</taxon>
        <taxon>Andropogonodae</taxon>
        <taxon>Andropogoneae</taxon>
        <taxon>Tripsacinae</taxon>
        <taxon>Zea</taxon>
    </lineage>
</organism>
<dbReference type="InterPro" id="IPR050929">
    <property type="entry name" value="PFKA"/>
</dbReference>
<dbReference type="InterPro" id="IPR035966">
    <property type="entry name" value="PKF_sf"/>
</dbReference>
<proteinExistence type="predicted"/>
<keyword evidence="2" id="KW-0808">Transferase</keyword>
<evidence type="ECO:0000256" key="5">
    <source>
        <dbReference type="ARBA" id="ARBA00022842"/>
    </source>
</evidence>
<evidence type="ECO:0000256" key="1">
    <source>
        <dbReference type="ARBA" id="ARBA00022533"/>
    </source>
</evidence>
<accession>A0A3L6G3Y0</accession>